<sequence length="56" mass="6767">MTKGRFIFIALMCALETFYLNDCVFEGDYLFAFFWGFLLYRDLRHVYLIDKVVNNL</sequence>
<dbReference type="Pfam" id="PF11676">
    <property type="entry name" value="DUF3272"/>
    <property type="match status" value="1"/>
</dbReference>
<evidence type="ECO:0000313" key="1">
    <source>
        <dbReference type="EMBL" id="MST53171.1"/>
    </source>
</evidence>
<reference evidence="1 3" key="1">
    <citation type="submission" date="2019-08" db="EMBL/GenBank/DDBJ databases">
        <title>In-depth cultivation of the pig gut microbiome towards novel bacterial diversity and tailored functional studies.</title>
        <authorList>
            <person name="Wylensek D."/>
            <person name="Hitch T.C.A."/>
            <person name="Clavel T."/>
        </authorList>
    </citation>
    <scope>NUCLEOTIDE SEQUENCE [LARGE SCALE GENOMIC DNA]</scope>
    <source>
        <strain evidence="1 3">BL-178-WT-3A</strain>
    </source>
</reference>
<proteinExistence type="predicted"/>
<dbReference type="RefSeq" id="WP_154454381.1">
    <property type="nucleotide sequence ID" value="NZ_BRXN01000007.1"/>
</dbReference>
<dbReference type="EMBL" id="CP114883">
    <property type="protein sequence ID" value="WBB06919.1"/>
    <property type="molecule type" value="Genomic_DNA"/>
</dbReference>
<dbReference type="EMBL" id="VUNP01000005">
    <property type="protein sequence ID" value="MST53171.1"/>
    <property type="molecule type" value="Genomic_DNA"/>
</dbReference>
<organism evidence="1 3">
    <name type="scientific">Streptococcus alactolyticus</name>
    <dbReference type="NCBI Taxonomy" id="29389"/>
    <lineage>
        <taxon>Bacteria</taxon>
        <taxon>Bacillati</taxon>
        <taxon>Bacillota</taxon>
        <taxon>Bacilli</taxon>
        <taxon>Lactobacillales</taxon>
        <taxon>Streptococcaceae</taxon>
        <taxon>Streptococcus</taxon>
    </lineage>
</organism>
<gene>
    <name evidence="1" type="ORF">FYJ82_01740</name>
    <name evidence="2" type="ORF">O6R09_03075</name>
</gene>
<reference evidence="2 4" key="2">
    <citation type="submission" date="2022-12" db="EMBL/GenBank/DDBJ databases">
        <title>Streptococcus alactolyticus LGM, complete genome.</title>
        <authorList>
            <person name="Liu Z."/>
            <person name="Mu C."/>
            <person name="Zhu W."/>
        </authorList>
    </citation>
    <scope>NUCLEOTIDE SEQUENCE [LARGE SCALE GENOMIC DNA]</scope>
    <source>
        <strain evidence="2 4">LGM</strain>
    </source>
</reference>
<dbReference type="Proteomes" id="UP001212085">
    <property type="component" value="Chromosome"/>
</dbReference>
<evidence type="ECO:0000313" key="4">
    <source>
        <dbReference type="Proteomes" id="UP001212085"/>
    </source>
</evidence>
<evidence type="ECO:0000313" key="2">
    <source>
        <dbReference type="EMBL" id="WBB06919.1"/>
    </source>
</evidence>
<accession>A0A6N7X0N6</accession>
<dbReference type="Proteomes" id="UP000471052">
    <property type="component" value="Unassembled WGS sequence"/>
</dbReference>
<protein>
    <submittedName>
        <fullName evidence="1">DUF3272 family protein</fullName>
    </submittedName>
</protein>
<dbReference type="GeneID" id="99635977"/>
<dbReference type="AlphaFoldDB" id="A0A6N7X0N6"/>
<keyword evidence="4" id="KW-1185">Reference proteome</keyword>
<dbReference type="OrthoDB" id="2224564at2"/>
<name>A0A6N7X0N6_STRAY</name>
<dbReference type="InterPro" id="IPR021690">
    <property type="entry name" value="DUF3272"/>
</dbReference>
<evidence type="ECO:0000313" key="3">
    <source>
        <dbReference type="Proteomes" id="UP000471052"/>
    </source>
</evidence>